<dbReference type="AlphaFoldDB" id="J1JLJ3"/>
<dbReference type="Proteomes" id="UP000002646">
    <property type="component" value="Unassembled WGS sequence"/>
</dbReference>
<dbReference type="PATRIC" id="fig|1094564.3.peg.1162"/>
<comment type="caution">
    <text evidence="2">The sequence shown here is derived from an EMBL/GenBank/DDBJ whole genome shotgun (WGS) entry which is preliminary data.</text>
</comment>
<dbReference type="EMBL" id="AILX01000012">
    <property type="protein sequence ID" value="EJF85130.1"/>
    <property type="molecule type" value="Genomic_DNA"/>
</dbReference>
<evidence type="ECO:0000313" key="2">
    <source>
        <dbReference type="EMBL" id="EJF85130.1"/>
    </source>
</evidence>
<evidence type="ECO:0000256" key="1">
    <source>
        <dbReference type="SAM" id="MobiDB-lite"/>
    </source>
</evidence>
<sequence length="35" mass="3837">MNHLNAKAGAILGTRENNNGSGWYLHKRKDDGGIQ</sequence>
<evidence type="ECO:0000313" key="3">
    <source>
        <dbReference type="Proteomes" id="UP000002646"/>
    </source>
</evidence>
<proteinExistence type="predicted"/>
<gene>
    <name evidence="2" type="ORF">MCW_01016</name>
</gene>
<dbReference type="HOGENOM" id="CLU_3363495_0_0_5"/>
<protein>
    <submittedName>
        <fullName evidence="2">Uncharacterized protein</fullName>
    </submittedName>
</protein>
<name>J1JLJ3_9HYPH</name>
<organism evidence="2 3">
    <name type="scientific">Cardidatus Bartonella washoeensis 085-0475</name>
    <dbReference type="NCBI Taxonomy" id="1094564"/>
    <lineage>
        <taxon>Bacteria</taxon>
        <taxon>Pseudomonadati</taxon>
        <taxon>Pseudomonadota</taxon>
        <taxon>Alphaproteobacteria</taxon>
        <taxon>Hyphomicrobiales</taxon>
        <taxon>Bartonellaceae</taxon>
        <taxon>Bartonella</taxon>
    </lineage>
</organism>
<feature type="region of interest" description="Disordered" evidence="1">
    <location>
        <begin position="1"/>
        <end position="35"/>
    </location>
</feature>
<reference evidence="2 3" key="1">
    <citation type="submission" date="2012-03" db="EMBL/GenBank/DDBJ databases">
        <title>The Genome Sequence of Bartonella washoensis 085-0475.</title>
        <authorList>
            <consortium name="The Broad Institute Genome Sequencing Platform"/>
            <consortium name="The Broad Institute Genome Sequencing Center for Infectious Disease"/>
            <person name="Feldgarden M."/>
            <person name="Kirby J."/>
            <person name="Kosoy M."/>
            <person name="Birtles R."/>
            <person name="Probert W.S."/>
            <person name="Chiaraviglio L."/>
            <person name="Young S.K."/>
            <person name="Zeng Q."/>
            <person name="Gargeya S."/>
            <person name="Fitzgerald M."/>
            <person name="Haas B."/>
            <person name="Abouelleil A."/>
            <person name="Alvarado L."/>
            <person name="Arachchi H.M."/>
            <person name="Berlin A."/>
            <person name="Chapman S.B."/>
            <person name="Gearin G."/>
            <person name="Goldberg J."/>
            <person name="Griggs A."/>
            <person name="Gujja S."/>
            <person name="Hansen M."/>
            <person name="Heiman D."/>
            <person name="Howarth C."/>
            <person name="Larimer J."/>
            <person name="Lui A."/>
            <person name="MacDonald P.J.P."/>
            <person name="McCowen C."/>
            <person name="Montmayeur A."/>
            <person name="Murphy C."/>
            <person name="Neiman D."/>
            <person name="Pearson M."/>
            <person name="Priest M."/>
            <person name="Roberts A."/>
            <person name="Saif S."/>
            <person name="Shea T."/>
            <person name="Sisk P."/>
            <person name="Stolte C."/>
            <person name="Sykes S."/>
            <person name="Wortman J."/>
            <person name="Nusbaum C."/>
            <person name="Birren B."/>
        </authorList>
    </citation>
    <scope>NUCLEOTIDE SEQUENCE [LARGE SCALE GENOMIC DNA]</scope>
    <source>
        <strain evidence="2 3">085-0475</strain>
    </source>
</reference>
<accession>J1JLJ3</accession>